<evidence type="ECO:0000313" key="10">
    <source>
        <dbReference type="Proteomes" id="UP000796880"/>
    </source>
</evidence>
<dbReference type="SMART" id="SM00554">
    <property type="entry name" value="FAS1"/>
    <property type="match status" value="1"/>
</dbReference>
<comment type="similarity">
    <text evidence="2">Belongs to the drug/metabolite transporter (DMT) superfamily. Plant drug/metabolite exporter (P-DME) (TC 2.A.7.4) family.</text>
</comment>
<feature type="transmembrane region" description="Helical" evidence="7">
    <location>
        <begin position="41"/>
        <end position="62"/>
    </location>
</feature>
<feature type="transmembrane region" description="Helical" evidence="7">
    <location>
        <begin position="305"/>
        <end position="325"/>
    </location>
</feature>
<keyword evidence="6 7" id="KW-0472">Membrane</keyword>
<comment type="similarity">
    <text evidence="3">Belongs to the fasciclin-like AGP family.</text>
</comment>
<evidence type="ECO:0000256" key="4">
    <source>
        <dbReference type="ARBA" id="ARBA00022692"/>
    </source>
</evidence>
<dbReference type="InterPro" id="IPR000620">
    <property type="entry name" value="EamA_dom"/>
</dbReference>
<evidence type="ECO:0000256" key="2">
    <source>
        <dbReference type="ARBA" id="ARBA00007635"/>
    </source>
</evidence>
<dbReference type="AlphaFoldDB" id="A0A8K0DYK3"/>
<dbReference type="PANTHER" id="PTHR31218">
    <property type="entry name" value="WAT1-RELATED PROTEIN"/>
    <property type="match status" value="1"/>
</dbReference>
<organism evidence="9 10">
    <name type="scientific">Rhamnella rubrinervis</name>
    <dbReference type="NCBI Taxonomy" id="2594499"/>
    <lineage>
        <taxon>Eukaryota</taxon>
        <taxon>Viridiplantae</taxon>
        <taxon>Streptophyta</taxon>
        <taxon>Embryophyta</taxon>
        <taxon>Tracheophyta</taxon>
        <taxon>Spermatophyta</taxon>
        <taxon>Magnoliopsida</taxon>
        <taxon>eudicotyledons</taxon>
        <taxon>Gunneridae</taxon>
        <taxon>Pentapetalae</taxon>
        <taxon>rosids</taxon>
        <taxon>fabids</taxon>
        <taxon>Rosales</taxon>
        <taxon>Rhamnaceae</taxon>
        <taxon>rhamnoid group</taxon>
        <taxon>Rhamneae</taxon>
        <taxon>Rhamnella</taxon>
    </lineage>
</organism>
<dbReference type="InterPro" id="IPR000782">
    <property type="entry name" value="FAS1_domain"/>
</dbReference>
<keyword evidence="4 7" id="KW-0812">Transmembrane</keyword>
<evidence type="ECO:0000256" key="7">
    <source>
        <dbReference type="SAM" id="Phobius"/>
    </source>
</evidence>
<dbReference type="Proteomes" id="UP000796880">
    <property type="component" value="Unassembled WGS sequence"/>
</dbReference>
<dbReference type="EMBL" id="VOIH02000009">
    <property type="protein sequence ID" value="KAF3437071.1"/>
    <property type="molecule type" value="Genomic_DNA"/>
</dbReference>
<feature type="transmembrane region" description="Helical" evidence="7">
    <location>
        <begin position="538"/>
        <end position="558"/>
    </location>
</feature>
<dbReference type="InterPro" id="IPR036378">
    <property type="entry name" value="FAS1_dom_sf"/>
</dbReference>
<feature type="transmembrane region" description="Helical" evidence="7">
    <location>
        <begin position="345"/>
        <end position="362"/>
    </location>
</feature>
<feature type="transmembrane region" description="Helical" evidence="7">
    <location>
        <begin position="103"/>
        <end position="123"/>
    </location>
</feature>
<keyword evidence="5 7" id="KW-1133">Transmembrane helix</keyword>
<feature type="transmembrane region" description="Helical" evidence="7">
    <location>
        <begin position="279"/>
        <end position="299"/>
    </location>
</feature>
<feature type="transmembrane region" description="Helical" evidence="7">
    <location>
        <begin position="182"/>
        <end position="203"/>
    </location>
</feature>
<protein>
    <recommendedName>
        <fullName evidence="8">FAS1 domain-containing protein</fullName>
    </recommendedName>
</protein>
<evidence type="ECO:0000259" key="8">
    <source>
        <dbReference type="PROSITE" id="PS50213"/>
    </source>
</evidence>
<sequence>MGLESWCLELAPLAAMVMLQCFEIGLTTLSKAAMSKGMSGLVLVVYSNALATLILLPYAIFVERKKRPPLKFSILCKFFLLSLAGVTLMQNFAFTGIDYSSPTLASAMNNLVPAFTFLLGVLFRMEKLDLKSSTSLVKIMGTLVLILGAMIIVFYKGSPIGTVPDSSTENTYPSYQSSTSNYWIIGGLFIAIAAVSKAASIIGQAAVIKEYPSQVTVVAFYCLFGTIQSAAFSLFVESNPNAWRLTPDVELISVFYTAIIGNALALTVQMWCIQKKGPLFVAMFAPLGIAIAAITGAIFLGDTLYIGSVIGAVVIVIGFYGVMWAQWNSTEKSEIPEVYKIQSSLMAANLFSYLLCFLLLLPSQTEGNNSAMVSSILSEKGYHAMSLTFDDIFLHTLQIDLTRNSSTLTLLCPSDRAFFSSKLYPQPPLTLLQYHLVPFKLSRDAFVSLPLGSKVETLLHGHPLVVTTFPGSEYVSLNEVRVAEWDVYNDGRLIIHGVDDFFDPAYQTLRYPWYDAEEIHAKVVGEFSWIMGKVTENWIIVLLSLLMIALLVLILVSFSSCVEYCRHRDYHLVI</sequence>
<dbReference type="Pfam" id="PF02469">
    <property type="entry name" value="Fasciclin"/>
    <property type="match status" value="1"/>
</dbReference>
<keyword evidence="10" id="KW-1185">Reference proteome</keyword>
<dbReference type="SUPFAM" id="SSF103481">
    <property type="entry name" value="Multidrug resistance efflux transporter EmrE"/>
    <property type="match status" value="2"/>
</dbReference>
<feature type="transmembrane region" description="Helical" evidence="7">
    <location>
        <begin position="215"/>
        <end position="236"/>
    </location>
</feature>
<feature type="transmembrane region" description="Helical" evidence="7">
    <location>
        <begin position="251"/>
        <end position="272"/>
    </location>
</feature>
<gene>
    <name evidence="9" type="ORF">FNV43_RR19824</name>
</gene>
<evidence type="ECO:0000256" key="1">
    <source>
        <dbReference type="ARBA" id="ARBA00004141"/>
    </source>
</evidence>
<evidence type="ECO:0000256" key="6">
    <source>
        <dbReference type="ARBA" id="ARBA00023136"/>
    </source>
</evidence>
<dbReference type="InterPro" id="IPR030184">
    <property type="entry name" value="WAT1-related"/>
</dbReference>
<feature type="domain" description="FAS1" evidence="8">
    <location>
        <begin position="369"/>
        <end position="506"/>
    </location>
</feature>
<reference evidence="9" key="1">
    <citation type="submission" date="2020-03" db="EMBL/GenBank/DDBJ databases">
        <title>A high-quality chromosome-level genome assembly of a woody plant with both climbing and erect habits, Rhamnella rubrinervis.</title>
        <authorList>
            <person name="Lu Z."/>
            <person name="Yang Y."/>
            <person name="Zhu X."/>
            <person name="Sun Y."/>
        </authorList>
    </citation>
    <scope>NUCLEOTIDE SEQUENCE</scope>
    <source>
        <strain evidence="9">BYM</strain>
        <tissue evidence="9">Leaf</tissue>
    </source>
</reference>
<dbReference type="GO" id="GO:0016020">
    <property type="term" value="C:membrane"/>
    <property type="evidence" value="ECO:0007669"/>
    <property type="project" value="UniProtKB-SubCell"/>
</dbReference>
<comment type="caution">
    <text evidence="9">The sequence shown here is derived from an EMBL/GenBank/DDBJ whole genome shotgun (WGS) entry which is preliminary data.</text>
</comment>
<accession>A0A8K0DYK3</accession>
<proteinExistence type="inferred from homology"/>
<name>A0A8K0DYK3_9ROSA</name>
<evidence type="ECO:0000256" key="3">
    <source>
        <dbReference type="ARBA" id="ARBA00007843"/>
    </source>
</evidence>
<dbReference type="GO" id="GO:0022857">
    <property type="term" value="F:transmembrane transporter activity"/>
    <property type="evidence" value="ECO:0007669"/>
    <property type="project" value="InterPro"/>
</dbReference>
<feature type="transmembrane region" description="Helical" evidence="7">
    <location>
        <begin position="74"/>
        <end position="97"/>
    </location>
</feature>
<dbReference type="Pfam" id="PF00892">
    <property type="entry name" value="EamA"/>
    <property type="match status" value="2"/>
</dbReference>
<dbReference type="InterPro" id="IPR037185">
    <property type="entry name" value="EmrE-like"/>
</dbReference>
<dbReference type="SUPFAM" id="SSF82153">
    <property type="entry name" value="FAS1 domain"/>
    <property type="match status" value="1"/>
</dbReference>
<dbReference type="Gene3D" id="2.30.180.10">
    <property type="entry name" value="FAS1 domain"/>
    <property type="match status" value="1"/>
</dbReference>
<evidence type="ECO:0000256" key="5">
    <source>
        <dbReference type="ARBA" id="ARBA00022989"/>
    </source>
</evidence>
<evidence type="ECO:0000313" key="9">
    <source>
        <dbReference type="EMBL" id="KAF3437071.1"/>
    </source>
</evidence>
<dbReference type="PROSITE" id="PS50213">
    <property type="entry name" value="FAS1"/>
    <property type="match status" value="1"/>
</dbReference>
<feature type="transmembrane region" description="Helical" evidence="7">
    <location>
        <begin position="135"/>
        <end position="155"/>
    </location>
</feature>
<comment type="subcellular location">
    <subcellularLocation>
        <location evidence="1">Membrane</location>
        <topology evidence="1">Multi-pass membrane protein</topology>
    </subcellularLocation>
</comment>
<dbReference type="OrthoDB" id="1156169at2759"/>